<comment type="similarity">
    <text evidence="2">Belongs to the FAD-dependent glycerol-3-phosphate dehydrogenase family.</text>
</comment>
<proteinExistence type="inferred from homology"/>
<keyword evidence="4" id="KW-0274">FAD</keyword>
<sequence length="387" mass="42100">MSKLHAIVIGAGFTGVAIAHDLALRGFAVTVVERGPIVNGTSGRTHGLLHSGARYAVNDQESAIECIQENQILRLIVPDAIEPNGGLFIGITDEDMAYREKFIEGCAACRIPIKELTPQEALRLEPNLNPKLQTAFTVPDGTFDPLRLALAFAASAKSNGAVFHLYTDVVDLLTDGQGNIVGVKAWDRATDKRFEIRGDIVVNATGAWVGHITSMAGISVPITPTPGVMVAYDQRLTQRAINLLNKPGDGDIVLPQRRMMVVGTTSFTIEDPDYVPVYEDHVQLMIERGSNLIPALRQTKERGAYMATRPLIGASAPGRSISRTFKAYDHKETDNVEGLVTITGGKATTLRLMAEKTVDLICKKFNLNIPCTTAETPLLSYRKFYVN</sequence>
<feature type="domain" description="FAD dependent oxidoreductase" evidence="6">
    <location>
        <begin position="6"/>
        <end position="330"/>
    </location>
</feature>
<dbReference type="PATRIC" id="fig|360411.5.peg.3046"/>
<evidence type="ECO:0000256" key="4">
    <source>
        <dbReference type="ARBA" id="ARBA00022827"/>
    </source>
</evidence>
<evidence type="ECO:0000256" key="2">
    <source>
        <dbReference type="ARBA" id="ARBA00007330"/>
    </source>
</evidence>
<evidence type="ECO:0000256" key="1">
    <source>
        <dbReference type="ARBA" id="ARBA00001974"/>
    </source>
</evidence>
<organism evidence="7 8">
    <name type="scientific">Bellilinea caldifistulae</name>
    <dbReference type="NCBI Taxonomy" id="360411"/>
    <lineage>
        <taxon>Bacteria</taxon>
        <taxon>Bacillati</taxon>
        <taxon>Chloroflexota</taxon>
        <taxon>Anaerolineae</taxon>
        <taxon>Anaerolineales</taxon>
        <taxon>Anaerolineaceae</taxon>
        <taxon>Bellilinea</taxon>
    </lineage>
</organism>
<dbReference type="Pfam" id="PF01266">
    <property type="entry name" value="DAO"/>
    <property type="match status" value="1"/>
</dbReference>
<evidence type="ECO:0000256" key="5">
    <source>
        <dbReference type="ARBA" id="ARBA00023002"/>
    </source>
</evidence>
<dbReference type="EMBL" id="LGHJ01000014">
    <property type="protein sequence ID" value="KPL75472.1"/>
    <property type="molecule type" value="Genomic_DNA"/>
</dbReference>
<protein>
    <recommendedName>
        <fullName evidence="6">FAD dependent oxidoreductase domain-containing protein</fullName>
    </recommendedName>
</protein>
<keyword evidence="8" id="KW-1185">Reference proteome</keyword>
<dbReference type="GO" id="GO:0006072">
    <property type="term" value="P:glycerol-3-phosphate metabolic process"/>
    <property type="evidence" value="ECO:0007669"/>
    <property type="project" value="InterPro"/>
</dbReference>
<keyword evidence="3" id="KW-0285">Flavoprotein</keyword>
<reference evidence="7 8" key="1">
    <citation type="submission" date="2015-07" db="EMBL/GenBank/DDBJ databases">
        <title>Draft genome of Bellilinea caldifistulae DSM 17877.</title>
        <authorList>
            <person name="Hemp J."/>
            <person name="Ward L.M."/>
            <person name="Pace L.A."/>
            <person name="Fischer W.W."/>
        </authorList>
    </citation>
    <scope>NUCLEOTIDE SEQUENCE [LARGE SCALE GENOMIC DNA]</scope>
    <source>
        <strain evidence="7 8">GOMI-1</strain>
    </source>
</reference>
<evidence type="ECO:0000259" key="6">
    <source>
        <dbReference type="Pfam" id="PF01266"/>
    </source>
</evidence>
<comment type="cofactor">
    <cofactor evidence="1">
        <name>FAD</name>
        <dbReference type="ChEBI" id="CHEBI:57692"/>
    </cofactor>
</comment>
<evidence type="ECO:0000256" key="3">
    <source>
        <dbReference type="ARBA" id="ARBA00022630"/>
    </source>
</evidence>
<dbReference type="OrthoDB" id="9801699at2"/>
<keyword evidence="5" id="KW-0560">Oxidoreductase</keyword>
<dbReference type="PRINTS" id="PR01001">
    <property type="entry name" value="FADG3PDH"/>
</dbReference>
<dbReference type="InterPro" id="IPR036188">
    <property type="entry name" value="FAD/NAD-bd_sf"/>
</dbReference>
<accession>A0A0P6X7U6</accession>
<comment type="caution">
    <text evidence="7">The sequence shown here is derived from an EMBL/GenBank/DDBJ whole genome shotgun (WGS) entry which is preliminary data.</text>
</comment>
<name>A0A0P6X7U6_9CHLR</name>
<dbReference type="Gene3D" id="3.50.50.60">
    <property type="entry name" value="FAD/NAD(P)-binding domain"/>
    <property type="match status" value="3"/>
</dbReference>
<dbReference type="PANTHER" id="PTHR11985">
    <property type="entry name" value="GLYCEROL-3-PHOSPHATE DEHYDROGENASE"/>
    <property type="match status" value="1"/>
</dbReference>
<dbReference type="PANTHER" id="PTHR11985:SF15">
    <property type="entry name" value="GLYCEROL-3-PHOSPHATE DEHYDROGENASE, MITOCHONDRIAL"/>
    <property type="match status" value="1"/>
</dbReference>
<dbReference type="RefSeq" id="WP_061914208.1">
    <property type="nucleotide sequence ID" value="NZ_DF967971.1"/>
</dbReference>
<dbReference type="InterPro" id="IPR000447">
    <property type="entry name" value="G3P_DH_FAD-dep"/>
</dbReference>
<dbReference type="STRING" id="360411.AC812_09405"/>
<evidence type="ECO:0000313" key="7">
    <source>
        <dbReference type="EMBL" id="KPL75472.1"/>
    </source>
</evidence>
<dbReference type="Proteomes" id="UP000050514">
    <property type="component" value="Unassembled WGS sequence"/>
</dbReference>
<gene>
    <name evidence="7" type="ORF">AC812_09405</name>
</gene>
<dbReference type="InterPro" id="IPR006076">
    <property type="entry name" value="FAD-dep_OxRdtase"/>
</dbReference>
<dbReference type="GO" id="GO:0004368">
    <property type="term" value="F:glycerol-3-phosphate dehydrogenase (quinone) activity"/>
    <property type="evidence" value="ECO:0007669"/>
    <property type="project" value="InterPro"/>
</dbReference>
<dbReference type="AlphaFoldDB" id="A0A0P6X7U6"/>
<dbReference type="SUPFAM" id="SSF51905">
    <property type="entry name" value="FAD/NAD(P)-binding domain"/>
    <property type="match status" value="1"/>
</dbReference>
<evidence type="ECO:0000313" key="8">
    <source>
        <dbReference type="Proteomes" id="UP000050514"/>
    </source>
</evidence>